<reference evidence="11" key="1">
    <citation type="journal article" date="2017" name="Mol. Cell. Proteomics">
        <title>Melt with this kiss: Paralysing and liquefying venom of the assassin bug Pristhesancus plagipennis (Hemiptera: Reduviidae).</title>
        <authorList>
            <person name="Walker A.A."/>
            <person name="Madio B."/>
            <person name="Jin J."/>
            <person name="Undheim E.A."/>
            <person name="Fry B.G."/>
            <person name="King G.F."/>
        </authorList>
    </citation>
    <scope>NUCLEOTIDE SEQUENCE</scope>
    <source>
        <tissue evidence="11">Venom/labial gland</tissue>
    </source>
</reference>
<keyword evidence="6" id="KW-1015">Disulfide bond</keyword>
<protein>
    <submittedName>
        <fullName evidence="11">Venom s1 protease 11</fullName>
    </submittedName>
</protein>
<dbReference type="Pfam" id="PF00089">
    <property type="entry name" value="Trypsin"/>
    <property type="match status" value="1"/>
</dbReference>
<evidence type="ECO:0000256" key="7">
    <source>
        <dbReference type="ARBA" id="ARBA00024195"/>
    </source>
</evidence>
<keyword evidence="9" id="KW-0732">Signal</keyword>
<comment type="subcellular location">
    <subcellularLocation>
        <location evidence="1">Secreted</location>
    </subcellularLocation>
</comment>
<feature type="chain" id="PRO_5011981155" evidence="9">
    <location>
        <begin position="21"/>
        <end position="405"/>
    </location>
</feature>
<dbReference type="FunFam" id="2.40.10.10:FF:000015">
    <property type="entry name" value="Atrial natriuretic peptide-converting enzyme"/>
    <property type="match status" value="1"/>
</dbReference>
<feature type="signal peptide" evidence="9">
    <location>
        <begin position="1"/>
        <end position="20"/>
    </location>
</feature>
<evidence type="ECO:0000256" key="6">
    <source>
        <dbReference type="ARBA" id="ARBA00023157"/>
    </source>
</evidence>
<dbReference type="CDD" id="cd00190">
    <property type="entry name" value="Tryp_SPc"/>
    <property type="match status" value="1"/>
</dbReference>
<dbReference type="InterPro" id="IPR009003">
    <property type="entry name" value="Peptidase_S1_PA"/>
</dbReference>
<dbReference type="PROSITE" id="PS00135">
    <property type="entry name" value="TRYPSIN_SER"/>
    <property type="match status" value="1"/>
</dbReference>
<keyword evidence="5 8" id="KW-0720">Serine protease</keyword>
<evidence type="ECO:0000313" key="11">
    <source>
        <dbReference type="EMBL" id="AQM58389.1"/>
    </source>
</evidence>
<dbReference type="InterPro" id="IPR051487">
    <property type="entry name" value="Ser/Thr_Proteases_Immune/Dev"/>
</dbReference>
<dbReference type="InterPro" id="IPR033116">
    <property type="entry name" value="TRYPSIN_SER"/>
</dbReference>
<dbReference type="GO" id="GO:0004252">
    <property type="term" value="F:serine-type endopeptidase activity"/>
    <property type="evidence" value="ECO:0007669"/>
    <property type="project" value="InterPro"/>
</dbReference>
<dbReference type="InterPro" id="IPR001254">
    <property type="entry name" value="Trypsin_dom"/>
</dbReference>
<dbReference type="InterPro" id="IPR043504">
    <property type="entry name" value="Peptidase_S1_PA_chymotrypsin"/>
</dbReference>
<evidence type="ECO:0000259" key="10">
    <source>
        <dbReference type="PROSITE" id="PS50240"/>
    </source>
</evidence>
<dbReference type="PROSITE" id="PS50240">
    <property type="entry name" value="TRYPSIN_DOM"/>
    <property type="match status" value="1"/>
</dbReference>
<evidence type="ECO:0000256" key="1">
    <source>
        <dbReference type="ARBA" id="ARBA00004613"/>
    </source>
</evidence>
<keyword evidence="2" id="KW-0964">Secreted</keyword>
<dbReference type="SMART" id="SM00020">
    <property type="entry name" value="Tryp_SPc"/>
    <property type="match status" value="1"/>
</dbReference>
<sequence length="405" mass="44948">MMNGFHLILIGVCLIGLASAIDLNIASDGKSVLLRPQTGNGRIETLWRLKANKGCKMTLGCMFRTQSCNTALIKVDIGGKISHQCPELGQTFFNTSIKDSMTVTMENVGPNMASFCQVKATTPYIDLPEPVIDSSEHGLPIKPKANSACRCGWSNKNTKRIVNGKEAGIHEFPFMALLMKKKTRFPFCGGSIITTRHVLTAAHCTYPQPENSLSVILGEHDIRTWTETEATEVIDVKRIMNHPDYDNLTHTHDIAILYLEKDVPLSDKIGRICMPTPQKDLNSWIKVMGWGLLKDKEEGGKASPVLHKVNLKVIDLDICKTIYGIDATKKRQICTYNNQKDSCQGDSGGPLVTIDKSTRLFYQTAVVSYGLKCASTDPGVNTYVLHYMDWIKDTIKATKDVELCY</sequence>
<evidence type="ECO:0000256" key="2">
    <source>
        <dbReference type="ARBA" id="ARBA00022525"/>
    </source>
</evidence>
<dbReference type="AlphaFoldDB" id="A0A1Q1NPF7"/>
<name>A0A1Q1NPF7_PRIPG</name>
<keyword evidence="3 8" id="KW-0645">Protease</keyword>
<evidence type="ECO:0000256" key="3">
    <source>
        <dbReference type="ARBA" id="ARBA00022670"/>
    </source>
</evidence>
<dbReference type="PROSITE" id="PS00134">
    <property type="entry name" value="TRYPSIN_HIS"/>
    <property type="match status" value="1"/>
</dbReference>
<feature type="domain" description="Peptidase S1" evidence="10">
    <location>
        <begin position="161"/>
        <end position="396"/>
    </location>
</feature>
<organism evidence="11">
    <name type="scientific">Pristhesancus plagipennis</name>
    <name type="common">Common assassin bug</name>
    <dbReference type="NCBI Taxonomy" id="1955184"/>
    <lineage>
        <taxon>Eukaryota</taxon>
        <taxon>Metazoa</taxon>
        <taxon>Ecdysozoa</taxon>
        <taxon>Arthropoda</taxon>
        <taxon>Hexapoda</taxon>
        <taxon>Insecta</taxon>
        <taxon>Pterygota</taxon>
        <taxon>Neoptera</taxon>
        <taxon>Paraneoptera</taxon>
        <taxon>Hemiptera</taxon>
        <taxon>Heteroptera</taxon>
        <taxon>Panheteroptera</taxon>
        <taxon>Cimicomorpha</taxon>
        <taxon>Reduviidae</taxon>
        <taxon>Harpactorinae</taxon>
        <taxon>Harpactorini</taxon>
        <taxon>Pristhesancus</taxon>
    </lineage>
</organism>
<dbReference type="GO" id="GO:0006508">
    <property type="term" value="P:proteolysis"/>
    <property type="evidence" value="ECO:0007669"/>
    <property type="project" value="UniProtKB-KW"/>
</dbReference>
<dbReference type="Gene3D" id="2.40.10.10">
    <property type="entry name" value="Trypsin-like serine proteases"/>
    <property type="match status" value="1"/>
</dbReference>
<dbReference type="InterPro" id="IPR001314">
    <property type="entry name" value="Peptidase_S1A"/>
</dbReference>
<evidence type="ECO:0000256" key="5">
    <source>
        <dbReference type="ARBA" id="ARBA00022825"/>
    </source>
</evidence>
<dbReference type="PRINTS" id="PR00722">
    <property type="entry name" value="CHYMOTRYPSIN"/>
</dbReference>
<evidence type="ECO:0000256" key="4">
    <source>
        <dbReference type="ARBA" id="ARBA00022801"/>
    </source>
</evidence>
<evidence type="ECO:0000256" key="9">
    <source>
        <dbReference type="SAM" id="SignalP"/>
    </source>
</evidence>
<dbReference type="SUPFAM" id="SSF50494">
    <property type="entry name" value="Trypsin-like serine proteases"/>
    <property type="match status" value="1"/>
</dbReference>
<accession>A0A1Q1NPF7</accession>
<proteinExistence type="evidence at transcript level"/>
<dbReference type="InterPro" id="IPR018114">
    <property type="entry name" value="TRYPSIN_HIS"/>
</dbReference>
<dbReference type="GO" id="GO:0005576">
    <property type="term" value="C:extracellular region"/>
    <property type="evidence" value="ECO:0007669"/>
    <property type="project" value="UniProtKB-SubCell"/>
</dbReference>
<keyword evidence="4 8" id="KW-0378">Hydrolase</keyword>
<evidence type="ECO:0000256" key="8">
    <source>
        <dbReference type="RuleBase" id="RU363034"/>
    </source>
</evidence>
<dbReference type="EMBL" id="KX459638">
    <property type="protein sequence ID" value="AQM58389.1"/>
    <property type="molecule type" value="mRNA"/>
</dbReference>
<dbReference type="PANTHER" id="PTHR24256">
    <property type="entry name" value="TRYPTASE-RELATED"/>
    <property type="match status" value="1"/>
</dbReference>
<comment type="similarity">
    <text evidence="7">Belongs to the peptidase S1 family. CLIP subfamily.</text>
</comment>